<keyword evidence="1" id="KW-0732">Signal</keyword>
<gene>
    <name evidence="3" type="ORF">GJ700_28455</name>
</gene>
<dbReference type="InterPro" id="IPR013424">
    <property type="entry name" value="Ice-binding_C"/>
</dbReference>
<evidence type="ECO:0000259" key="2">
    <source>
        <dbReference type="Pfam" id="PF07589"/>
    </source>
</evidence>
<evidence type="ECO:0000313" key="4">
    <source>
        <dbReference type="Proteomes" id="UP000446768"/>
    </source>
</evidence>
<dbReference type="InterPro" id="IPR014262">
    <property type="entry name" value="HAF_rpt"/>
</dbReference>
<name>A0A7X2IT68_9BURK</name>
<comment type="caution">
    <text evidence="3">The sequence shown here is derived from an EMBL/GenBank/DDBJ whole genome shotgun (WGS) entry which is preliminary data.</text>
</comment>
<dbReference type="NCBIfam" id="NF035944">
    <property type="entry name" value="PEPxxWA-CTERM"/>
    <property type="match status" value="1"/>
</dbReference>
<feature type="signal peptide" evidence="1">
    <location>
        <begin position="1"/>
        <end position="19"/>
    </location>
</feature>
<evidence type="ECO:0000256" key="1">
    <source>
        <dbReference type="SAM" id="SignalP"/>
    </source>
</evidence>
<organism evidence="3 4">
    <name type="scientific">Pseudoduganella rivuli</name>
    <dbReference type="NCBI Taxonomy" id="2666085"/>
    <lineage>
        <taxon>Bacteria</taxon>
        <taxon>Pseudomonadati</taxon>
        <taxon>Pseudomonadota</taxon>
        <taxon>Betaproteobacteria</taxon>
        <taxon>Burkholderiales</taxon>
        <taxon>Oxalobacteraceae</taxon>
        <taxon>Telluria group</taxon>
        <taxon>Pseudoduganella</taxon>
    </lineage>
</organism>
<evidence type="ECO:0000313" key="3">
    <source>
        <dbReference type="EMBL" id="MRV75655.1"/>
    </source>
</evidence>
<proteinExistence type="predicted"/>
<dbReference type="Proteomes" id="UP000446768">
    <property type="component" value="Unassembled WGS sequence"/>
</dbReference>
<dbReference type="EMBL" id="WKJJ01000022">
    <property type="protein sequence ID" value="MRV75655.1"/>
    <property type="molecule type" value="Genomic_DNA"/>
</dbReference>
<dbReference type="NCBIfam" id="TIGR02913">
    <property type="entry name" value="HAF_rpt"/>
    <property type="match status" value="3"/>
</dbReference>
<accession>A0A7X2IT68</accession>
<sequence length="364" mass="37465">MRVIHLIPALCLLPAMSHAGLQYSVSSLGSGRVISGTITGLNNNGVVVGTYTAVGGPSDLSFIGHGGTLSALPAGFYPTAINDPGQVVGMSRSQGALSAASYANGQVTPLGDLGYEYYGNRSRATAINNAGQIAGYAYTNEYGRAAGLIYSAGNVTTISSLYNSTNTTPKDINTSGVIAGNVDPGNGWGHGFIYANGTMTDIGTLGGLYSVATAINDSGAVVGYGDLKGGDSFKEYHAFLYSNGTMHDLGARGAQWSQALDISDNGTIIGYWGTGGTVTPFIYTGGVMHAANDLLANPKLSVRNIHAINDKDQIAATVCVSHGDCYLSLLTPVPEPSTYAMLLGGLGVVGAAARRRRRDAHQPA</sequence>
<dbReference type="AlphaFoldDB" id="A0A7X2IT68"/>
<dbReference type="Pfam" id="PF07589">
    <property type="entry name" value="PEP-CTERM"/>
    <property type="match status" value="1"/>
</dbReference>
<protein>
    <submittedName>
        <fullName evidence="3">PEPxxWA-CTERM sorting domain-containing protein</fullName>
    </submittedName>
</protein>
<feature type="chain" id="PRO_5030569697" evidence="1">
    <location>
        <begin position="20"/>
        <end position="364"/>
    </location>
</feature>
<reference evidence="3 4" key="1">
    <citation type="submission" date="2019-11" db="EMBL/GenBank/DDBJ databases">
        <title>Novel species isolated from a subtropical stream in China.</title>
        <authorList>
            <person name="Lu H."/>
        </authorList>
    </citation>
    <scope>NUCLEOTIDE SEQUENCE [LARGE SCALE GENOMIC DNA]</scope>
    <source>
        <strain evidence="3 4">FT92W</strain>
    </source>
</reference>
<feature type="domain" description="Ice-binding protein C-terminal" evidence="2">
    <location>
        <begin position="332"/>
        <end position="356"/>
    </location>
</feature>
<dbReference type="NCBIfam" id="TIGR02595">
    <property type="entry name" value="PEP_CTERM"/>
    <property type="match status" value="1"/>
</dbReference>
<dbReference type="RefSeq" id="WP_154380507.1">
    <property type="nucleotide sequence ID" value="NZ_WKJJ01000022.1"/>
</dbReference>
<keyword evidence="4" id="KW-1185">Reference proteome</keyword>